<reference evidence="1 2" key="1">
    <citation type="journal article" date="2010" name="BMC Genomics">
        <title>Genome sequence of the pattern forming Paenibacillus vortex bacterium reveals potential for thriving in complex environments.</title>
        <authorList>
            <person name="Sirota-Madi A."/>
            <person name="Olender T."/>
            <person name="Helman Y."/>
            <person name="Ingham C."/>
            <person name="Brainis I."/>
            <person name="Roth D."/>
            <person name="Hagi E."/>
            <person name="Brodsky L."/>
            <person name="Leshkowitz D."/>
            <person name="Galatenko V."/>
            <person name="Nikolaev V."/>
            <person name="Mugasimangalam R.C."/>
            <person name="Bransburg-Zabary S."/>
            <person name="Gutnick D.L."/>
            <person name="Lancet D."/>
            <person name="Ben-Jacob E."/>
        </authorList>
    </citation>
    <scope>NUCLEOTIDE SEQUENCE [LARGE SCALE GENOMIC DNA]</scope>
    <source>
        <strain evidence="1 2">V453</strain>
    </source>
</reference>
<gene>
    <name evidence="1" type="ORF">PVOR_23994</name>
</gene>
<dbReference type="RefSeq" id="WP_006211560.1">
    <property type="nucleotide sequence ID" value="NZ_ADHJ01000039.1"/>
</dbReference>
<protein>
    <submittedName>
        <fullName evidence="1">Uncharacterized protein</fullName>
    </submittedName>
</protein>
<dbReference type="EMBL" id="ADHJ01000039">
    <property type="protein sequence ID" value="EFU39407.1"/>
    <property type="molecule type" value="Genomic_DNA"/>
</dbReference>
<name>A0A2R9SPU1_9BACL</name>
<dbReference type="AlphaFoldDB" id="A0A2R9SPU1"/>
<comment type="caution">
    <text evidence="1">The sequence shown here is derived from an EMBL/GenBank/DDBJ whole genome shotgun (WGS) entry which is preliminary data.</text>
</comment>
<dbReference type="Proteomes" id="UP000003094">
    <property type="component" value="Unassembled WGS sequence"/>
</dbReference>
<proteinExistence type="predicted"/>
<evidence type="ECO:0000313" key="2">
    <source>
        <dbReference type="Proteomes" id="UP000003094"/>
    </source>
</evidence>
<accession>A0A2R9SPU1</accession>
<keyword evidence="2" id="KW-1185">Reference proteome</keyword>
<dbReference type="KEGG" id="pvo:PVOR_23994"/>
<evidence type="ECO:0000313" key="1">
    <source>
        <dbReference type="EMBL" id="EFU39407.1"/>
    </source>
</evidence>
<sequence>MQVLNKQYMKESSLDSGFWREIGVKHDAIHELESILVHSRLKSILAQMKMPALNELRKLYQLGEFEDDESLREALFKLDLEERKLLLKLHDFSNRKKKSLDKYYESVKLEDERYDKSSLAKLLHLFHLSPVHLIELFTWYLWDNKASGKLFVFDKENIPYSEAKKIAEEYTYNIKLRDILYKASGSKNQYRVYSYSIILKKVLVLLYRQISDAPRADFVSAPRNREVSPTLFLIDIDKKTVEIKSLITEEGAIKNYLQSTLGSNLGEIQSKVFVDYNKEVFVNSILKGSSVTASGDIVTDFTVFKIKFRGTPLKNSPQVTLELDSLDIWPSVEEAHTNGTINLESIKDLESIQFKSSLGNRLIRSTVLDNGNVIFTMDDSNLDSVNKKRIEEKFLDKFGVPLYREISNELFDEGKADKVDYLMTISTVEKPSEFINSILTQLIKQSILMELQNSFYYCPHCRIEYVYEEPEEVPHTCKDCDGDRISKRSSKVITVNLDAVYGLIKKRCNEKLTRWELVRENVLKVGSVELKCLHLSHQQIEMGLQIVITDKSLQKSALKQLNRLMKPTILVLVGQSERLINYSNYSCVEPVNFGKIYIEGEQTFSKLMEEWSNKLQTRTKTFLSAAANEAYNSIGEMTEYDLKNKVYTDKFFEDDVFALLKDIFSNAEKWGKELSGKEVPEGIFALAFKQDGKIRQRVFSYDCKLNTNGKGYDLNKSEQRKAVEYVNTLNSNDYIQTFSDKNQLSGHIFISNQFRSNNFKTMTAHFYEHLNESFDSKAIFLDVSVLCYLHEHFA</sequence>
<organism evidence="1 2">
    <name type="scientific">Paenibacillus vortex V453</name>
    <dbReference type="NCBI Taxonomy" id="715225"/>
    <lineage>
        <taxon>Bacteria</taxon>
        <taxon>Bacillati</taxon>
        <taxon>Bacillota</taxon>
        <taxon>Bacilli</taxon>
        <taxon>Bacillales</taxon>
        <taxon>Paenibacillaceae</taxon>
        <taxon>Paenibacillus</taxon>
    </lineage>
</organism>